<sequence>MTSRQSGNVSLVSQWFIRQGCVEQVLAALPPMCSKS</sequence>
<protein>
    <submittedName>
        <fullName evidence="1">Uncharacterized protein</fullName>
    </submittedName>
</protein>
<organism evidence="1 2">
    <name type="scientific">Chromobacterium violaceum</name>
    <dbReference type="NCBI Taxonomy" id="536"/>
    <lineage>
        <taxon>Bacteria</taxon>
        <taxon>Pseudomonadati</taxon>
        <taxon>Pseudomonadota</taxon>
        <taxon>Betaproteobacteria</taxon>
        <taxon>Neisseriales</taxon>
        <taxon>Chromobacteriaceae</taxon>
        <taxon>Chromobacterium</taxon>
    </lineage>
</organism>
<comment type="caution">
    <text evidence="1">The sequence shown here is derived from an EMBL/GenBank/DDBJ whole genome shotgun (WGS) entry which is preliminary data.</text>
</comment>
<evidence type="ECO:0000313" key="2">
    <source>
        <dbReference type="Proteomes" id="UP000254029"/>
    </source>
</evidence>
<reference evidence="1 2" key="1">
    <citation type="submission" date="2018-06" db="EMBL/GenBank/DDBJ databases">
        <authorList>
            <consortium name="Pathogen Informatics"/>
            <person name="Doyle S."/>
        </authorList>
    </citation>
    <scope>NUCLEOTIDE SEQUENCE [LARGE SCALE GENOMIC DNA]</scope>
    <source>
        <strain evidence="1 2">NCTC8684</strain>
    </source>
</reference>
<dbReference type="AlphaFoldDB" id="A0AAX2M6S3"/>
<gene>
    <name evidence="1" type="ORF">NCTC8684_01118</name>
</gene>
<dbReference type="Proteomes" id="UP000254029">
    <property type="component" value="Unassembled WGS sequence"/>
</dbReference>
<accession>A0AAX2M6S3</accession>
<dbReference type="EMBL" id="UIGR01000001">
    <property type="protein sequence ID" value="SUX32045.1"/>
    <property type="molecule type" value="Genomic_DNA"/>
</dbReference>
<proteinExistence type="predicted"/>
<name>A0AAX2M6S3_CHRVL</name>
<evidence type="ECO:0000313" key="1">
    <source>
        <dbReference type="EMBL" id="SUX32045.1"/>
    </source>
</evidence>